<dbReference type="AlphaFoldDB" id="A0A327SJG0"/>
<accession>A0A327SJG0</accession>
<organism evidence="1 2">
    <name type="scientific">Pedobacter cryoconitis</name>
    <dbReference type="NCBI Taxonomy" id="188932"/>
    <lineage>
        <taxon>Bacteria</taxon>
        <taxon>Pseudomonadati</taxon>
        <taxon>Bacteroidota</taxon>
        <taxon>Sphingobacteriia</taxon>
        <taxon>Sphingobacteriales</taxon>
        <taxon>Sphingobacteriaceae</taxon>
        <taxon>Pedobacter</taxon>
    </lineage>
</organism>
<name>A0A327SJG0_9SPHI</name>
<dbReference type="InterPro" id="IPR046233">
    <property type="entry name" value="DUF6266"/>
</dbReference>
<dbReference type="OrthoDB" id="648163at2"/>
<gene>
    <name evidence="1" type="ORF">LY11_03278</name>
</gene>
<evidence type="ECO:0000313" key="1">
    <source>
        <dbReference type="EMBL" id="RAJ28622.1"/>
    </source>
</evidence>
<reference evidence="1 2" key="1">
    <citation type="submission" date="2018-06" db="EMBL/GenBank/DDBJ databases">
        <title>Genomic Encyclopedia of Archaeal and Bacterial Type Strains, Phase II (KMG-II): from individual species to whole genera.</title>
        <authorList>
            <person name="Goeker M."/>
        </authorList>
    </citation>
    <scope>NUCLEOTIDE SEQUENCE [LARGE SCALE GENOMIC DNA]</scope>
    <source>
        <strain evidence="1 2">DSM 14825</strain>
    </source>
</reference>
<evidence type="ECO:0000313" key="2">
    <source>
        <dbReference type="Proteomes" id="UP000249754"/>
    </source>
</evidence>
<proteinExistence type="predicted"/>
<dbReference type="Proteomes" id="UP000249754">
    <property type="component" value="Unassembled WGS sequence"/>
</dbReference>
<protein>
    <submittedName>
        <fullName evidence="1">Uncharacterized protein</fullName>
    </submittedName>
</protein>
<sequence length="99" mass="11196">MTKLITPWLVAIASSYNRLNAISSSYPDKQIDLAKVLFSQGKMPLTANVHVSIVEKGLTFKWDASFTVKGIHQNDQVMLMAYDPDKAEYEISAECWQEK</sequence>
<comment type="caution">
    <text evidence="1">The sequence shown here is derived from an EMBL/GenBank/DDBJ whole genome shotgun (WGS) entry which is preliminary data.</text>
</comment>
<dbReference type="Pfam" id="PF19781">
    <property type="entry name" value="DUF6266"/>
    <property type="match status" value="1"/>
</dbReference>
<dbReference type="EMBL" id="QLLR01000017">
    <property type="protein sequence ID" value="RAJ28622.1"/>
    <property type="molecule type" value="Genomic_DNA"/>
</dbReference>
<dbReference type="RefSeq" id="WP_111634697.1">
    <property type="nucleotide sequence ID" value="NZ_QLLR01000017.1"/>
</dbReference>